<evidence type="ECO:0000256" key="1">
    <source>
        <dbReference type="ARBA" id="ARBA00001917"/>
    </source>
</evidence>
<dbReference type="EMBL" id="DF238840">
    <property type="protein sequence ID" value="GAF25431.1"/>
    <property type="molecule type" value="Genomic_DNA"/>
</dbReference>
<dbReference type="Pfam" id="PF01613">
    <property type="entry name" value="Flavin_Reduct"/>
    <property type="match status" value="1"/>
</dbReference>
<dbReference type="AlphaFoldDB" id="A0A0S6U8I9"/>
<dbReference type="InterPro" id="IPR002563">
    <property type="entry name" value="Flavin_Rdtase-like_dom"/>
</dbReference>
<gene>
    <name evidence="5" type="ORF">MTY_0764</name>
</gene>
<name>A0A0S6U8I9_NEOTH</name>
<dbReference type="SMART" id="SM00903">
    <property type="entry name" value="Flavin_Reduct"/>
    <property type="match status" value="1"/>
</dbReference>
<evidence type="ECO:0000256" key="3">
    <source>
        <dbReference type="ARBA" id="ARBA00038054"/>
    </source>
</evidence>
<feature type="domain" description="Flavin reductase like" evidence="4">
    <location>
        <begin position="16"/>
        <end position="165"/>
    </location>
</feature>
<evidence type="ECO:0000259" key="4">
    <source>
        <dbReference type="SMART" id="SM00903"/>
    </source>
</evidence>
<dbReference type="GO" id="GO:0016646">
    <property type="term" value="F:oxidoreductase activity, acting on the CH-NH group of donors, NAD or NADP as acceptor"/>
    <property type="evidence" value="ECO:0007669"/>
    <property type="project" value="UniProtKB-ARBA"/>
</dbReference>
<organism evidence="5">
    <name type="scientific">Moorella thermoacetica Y72</name>
    <dbReference type="NCBI Taxonomy" id="1325331"/>
    <lineage>
        <taxon>Bacteria</taxon>
        <taxon>Bacillati</taxon>
        <taxon>Bacillota</taxon>
        <taxon>Clostridia</taxon>
        <taxon>Neomoorellales</taxon>
        <taxon>Neomoorellaceae</taxon>
        <taxon>Neomoorella</taxon>
    </lineage>
</organism>
<keyword evidence="2" id="KW-0285">Flavoprotein</keyword>
<dbReference type="PANTHER" id="PTHR43567">
    <property type="entry name" value="FLAVOREDOXIN-RELATED-RELATED"/>
    <property type="match status" value="1"/>
</dbReference>
<evidence type="ECO:0000313" key="5">
    <source>
        <dbReference type="EMBL" id="GAF25431.1"/>
    </source>
</evidence>
<dbReference type="GO" id="GO:0010181">
    <property type="term" value="F:FMN binding"/>
    <property type="evidence" value="ECO:0007669"/>
    <property type="project" value="InterPro"/>
</dbReference>
<dbReference type="Gene3D" id="2.30.110.10">
    <property type="entry name" value="Electron Transport, Fmn-binding Protein, Chain A"/>
    <property type="match status" value="1"/>
</dbReference>
<dbReference type="InterPro" id="IPR012349">
    <property type="entry name" value="Split_barrel_FMN-bd"/>
</dbReference>
<protein>
    <submittedName>
        <fullName evidence="5">Conserved protein/domain typically associated with flavoprotein oxygenases, DIM6/NTAB family</fullName>
    </submittedName>
</protein>
<dbReference type="PANTHER" id="PTHR43567:SF1">
    <property type="entry name" value="FLAVOREDOXIN"/>
    <property type="match status" value="1"/>
</dbReference>
<proteinExistence type="inferred from homology"/>
<comment type="similarity">
    <text evidence="3">Belongs to the flavoredoxin family.</text>
</comment>
<comment type="cofactor">
    <cofactor evidence="1">
        <name>FMN</name>
        <dbReference type="ChEBI" id="CHEBI:58210"/>
    </cofactor>
</comment>
<dbReference type="InterPro" id="IPR052174">
    <property type="entry name" value="Flavoredoxin"/>
</dbReference>
<sequence length="168" mass="18158">MKGVGFMSTAEISRALGKITCPCGLVGVKQGEKHDLTTVAWFTQESSNPPQVMVALHPNRYVLELLDAAGEFVLSILADDQEKIAVFCGSHSGRDVDKIKELGLATVPSAVVTTPGVKDALANLECKVSNRFQSGDHIIITGQVVAAQVNSDKKPLLYYEHNITHWGR</sequence>
<dbReference type="SUPFAM" id="SSF50475">
    <property type="entry name" value="FMN-binding split barrel"/>
    <property type="match status" value="1"/>
</dbReference>
<evidence type="ECO:0000256" key="2">
    <source>
        <dbReference type="ARBA" id="ARBA00022630"/>
    </source>
</evidence>
<dbReference type="Proteomes" id="UP000063718">
    <property type="component" value="Unassembled WGS sequence"/>
</dbReference>
<reference evidence="5" key="1">
    <citation type="journal article" date="2014" name="Gene">
        <title>Genome-guided analysis of transformation efficiency and carbon dioxide assimilation by Moorella thermoacetica Y72.</title>
        <authorList>
            <person name="Tsukahara K."/>
            <person name="Kita A."/>
            <person name="Nakashimada Y."/>
            <person name="Hoshino T."/>
            <person name="Murakami K."/>
        </authorList>
    </citation>
    <scope>NUCLEOTIDE SEQUENCE [LARGE SCALE GENOMIC DNA]</scope>
    <source>
        <strain evidence="5">Y72</strain>
    </source>
</reference>
<accession>A0A0S6U8I9</accession>